<reference evidence="1 2" key="1">
    <citation type="submission" date="2020-08" db="EMBL/GenBank/DDBJ databases">
        <authorList>
            <person name="Liu C."/>
            <person name="Sun Q."/>
        </authorList>
    </citation>
    <scope>NUCLEOTIDE SEQUENCE [LARGE SCALE GENOMIC DNA]</scope>
    <source>
        <strain evidence="1 2">NSJ-62</strain>
    </source>
</reference>
<dbReference type="GO" id="GO:0046718">
    <property type="term" value="P:symbiont entry into host cell"/>
    <property type="evidence" value="ECO:0007669"/>
    <property type="project" value="InterPro"/>
</dbReference>
<dbReference type="AlphaFoldDB" id="A0A7G9B8H5"/>
<dbReference type="InterPro" id="IPR005068">
    <property type="entry name" value="Phage_lambda_Stf-r2"/>
</dbReference>
<evidence type="ECO:0000313" key="1">
    <source>
        <dbReference type="EMBL" id="QNL45856.1"/>
    </source>
</evidence>
<dbReference type="GO" id="GO:0019062">
    <property type="term" value="P:virion attachment to host cell"/>
    <property type="evidence" value="ECO:0007669"/>
    <property type="project" value="InterPro"/>
</dbReference>
<dbReference type="Pfam" id="PF03406">
    <property type="entry name" value="Phage_fiber_2"/>
    <property type="match status" value="1"/>
</dbReference>
<sequence>MLSASTSDASSTKAATPSAVKAAYDLAASKQSPATTLAGYGITDAYTKAQVDGLVSGALHYKGTKAAYAELPATGNKVGDVWNITAADSAHGVKAGDNVAWNGSEWDVLSGTVDLSGYLQITDVISNAEIDTIVAG</sequence>
<organism evidence="1 2">
    <name type="scientific">Oscillibacter hominis</name>
    <dbReference type="NCBI Taxonomy" id="2763056"/>
    <lineage>
        <taxon>Bacteria</taxon>
        <taxon>Bacillati</taxon>
        <taxon>Bacillota</taxon>
        <taxon>Clostridia</taxon>
        <taxon>Eubacteriales</taxon>
        <taxon>Oscillospiraceae</taxon>
        <taxon>Oscillibacter</taxon>
    </lineage>
</organism>
<accession>A0A7G9B8H5</accession>
<dbReference type="KEGG" id="ohi:H8790_07365"/>
<protein>
    <submittedName>
        <fullName evidence="1">Tail fiber protein</fullName>
    </submittedName>
</protein>
<name>A0A7G9B8H5_9FIRM</name>
<proteinExistence type="predicted"/>
<dbReference type="Proteomes" id="UP000515960">
    <property type="component" value="Chromosome"/>
</dbReference>
<gene>
    <name evidence="1" type="ORF">H8790_07365</name>
</gene>
<evidence type="ECO:0000313" key="2">
    <source>
        <dbReference type="Proteomes" id="UP000515960"/>
    </source>
</evidence>
<dbReference type="EMBL" id="CP060490">
    <property type="protein sequence ID" value="QNL45856.1"/>
    <property type="molecule type" value="Genomic_DNA"/>
</dbReference>
<keyword evidence="2" id="KW-1185">Reference proteome</keyword>